<dbReference type="Pfam" id="PF00994">
    <property type="entry name" value="MoCF_biosynth"/>
    <property type="match status" value="1"/>
</dbReference>
<reference evidence="2" key="1">
    <citation type="journal article" date="2014" name="Int. J. Syst. Evol. Microbiol.">
        <title>Complete genome sequence of Corynebacterium casei LMG S-19264T (=DSM 44701T), isolated from a smear-ripened cheese.</title>
        <authorList>
            <consortium name="US DOE Joint Genome Institute (JGI-PGF)"/>
            <person name="Walter F."/>
            <person name="Albersmeier A."/>
            <person name="Kalinowski J."/>
            <person name="Ruckert C."/>
        </authorList>
    </citation>
    <scope>NUCLEOTIDE SEQUENCE</scope>
    <source>
        <strain evidence="2">JCM 10088</strain>
    </source>
</reference>
<name>A0A830GZ90_9CREN</name>
<dbReference type="EMBL" id="BMNL01000004">
    <property type="protein sequence ID" value="GGP22149.1"/>
    <property type="molecule type" value="Genomic_DNA"/>
</dbReference>
<dbReference type="CDD" id="cd00885">
    <property type="entry name" value="cinA"/>
    <property type="match status" value="1"/>
</dbReference>
<dbReference type="OrthoDB" id="372037at2157"/>
<proteinExistence type="predicted"/>
<dbReference type="PANTHER" id="PTHR13939:SF0">
    <property type="entry name" value="NMN AMIDOHYDROLASE-LIKE PROTEIN YFAY"/>
    <property type="match status" value="1"/>
</dbReference>
<sequence length="260" mass="28624">MRAWILSIGNELLIGRTVNTNAAWLARKLTLLGYDVRREVTVPDEEDEEAEAFRDAVRRGVELVVSTGGLGPTFDDKTSESLAKALGRQYDLNDAALELVKRRFAAAGLELTQPRLKQAMMPRGAEPIPNPVGTAPGIWVREGSSIIIAMPGVPAEMQGMFEQYVEPRLREVGPRLSFAEESFTVRGVPEADAAPIIERGMRMGRRVYVKSHPKGHEVGAPYLEIHVYASAESEGEAREEVARVAGYLREELRKAGGEVE</sequence>
<evidence type="ECO:0000313" key="3">
    <source>
        <dbReference type="Proteomes" id="UP000610960"/>
    </source>
</evidence>
<dbReference type="PANTHER" id="PTHR13939">
    <property type="entry name" value="NICOTINAMIDE-NUCLEOTIDE AMIDOHYDROLASE PNCC"/>
    <property type="match status" value="1"/>
</dbReference>
<dbReference type="SMART" id="SM00852">
    <property type="entry name" value="MoCF_biosynth"/>
    <property type="match status" value="1"/>
</dbReference>
<dbReference type="Gene3D" id="3.40.980.10">
    <property type="entry name" value="MoaB/Mog-like domain"/>
    <property type="match status" value="1"/>
</dbReference>
<dbReference type="InterPro" id="IPR050101">
    <property type="entry name" value="CinA"/>
</dbReference>
<dbReference type="Proteomes" id="UP000610960">
    <property type="component" value="Unassembled WGS sequence"/>
</dbReference>
<dbReference type="InterPro" id="IPR036425">
    <property type="entry name" value="MoaB/Mog-like_dom_sf"/>
</dbReference>
<keyword evidence="3" id="KW-1185">Reference proteome</keyword>
<comment type="caution">
    <text evidence="2">The sequence shown here is derived from an EMBL/GenBank/DDBJ whole genome shotgun (WGS) entry which is preliminary data.</text>
</comment>
<dbReference type="InterPro" id="IPR001453">
    <property type="entry name" value="MoaB/Mog_dom"/>
</dbReference>
<protein>
    <submittedName>
        <fullName evidence="2">Competence damage-inducible protein A</fullName>
    </submittedName>
</protein>
<dbReference type="RefSeq" id="WP_188596986.1">
    <property type="nucleotide sequence ID" value="NZ_BMNL01000004.1"/>
</dbReference>
<evidence type="ECO:0000313" key="2">
    <source>
        <dbReference type="EMBL" id="GGP22149.1"/>
    </source>
</evidence>
<dbReference type="SUPFAM" id="SSF53218">
    <property type="entry name" value="Molybdenum cofactor biosynthesis proteins"/>
    <property type="match status" value="1"/>
</dbReference>
<reference evidence="2" key="2">
    <citation type="submission" date="2020-09" db="EMBL/GenBank/DDBJ databases">
        <authorList>
            <person name="Sun Q."/>
            <person name="Ohkuma M."/>
        </authorList>
    </citation>
    <scope>NUCLEOTIDE SEQUENCE</scope>
    <source>
        <strain evidence="2">JCM 10088</strain>
    </source>
</reference>
<organism evidence="2 3">
    <name type="scientific">Thermocladium modestius</name>
    <dbReference type="NCBI Taxonomy" id="62609"/>
    <lineage>
        <taxon>Archaea</taxon>
        <taxon>Thermoproteota</taxon>
        <taxon>Thermoprotei</taxon>
        <taxon>Thermoproteales</taxon>
        <taxon>Thermoproteaceae</taxon>
        <taxon>Thermocladium</taxon>
    </lineage>
</organism>
<accession>A0A830GZ90</accession>
<feature type="domain" description="MoaB/Mog" evidence="1">
    <location>
        <begin position="4"/>
        <end position="171"/>
    </location>
</feature>
<dbReference type="AlphaFoldDB" id="A0A830GZ90"/>
<evidence type="ECO:0000259" key="1">
    <source>
        <dbReference type="SMART" id="SM00852"/>
    </source>
</evidence>
<dbReference type="NCBIfam" id="NF002291">
    <property type="entry name" value="PRK01215.1"/>
    <property type="match status" value="1"/>
</dbReference>
<gene>
    <name evidence="2" type="ORF">GCM10007981_17050</name>
</gene>